<dbReference type="GO" id="GO:0016491">
    <property type="term" value="F:oxidoreductase activity"/>
    <property type="evidence" value="ECO:0007669"/>
    <property type="project" value="UniProtKB-KW"/>
</dbReference>
<evidence type="ECO:0000313" key="5">
    <source>
        <dbReference type="EMBL" id="PYC83195.1"/>
    </source>
</evidence>
<dbReference type="RefSeq" id="WP_110667690.1">
    <property type="nucleotide sequence ID" value="NZ_PYBW01000029.1"/>
</dbReference>
<organism evidence="5 6">
    <name type="scientific">Streptomyces tateyamensis</name>
    <dbReference type="NCBI Taxonomy" id="565073"/>
    <lineage>
        <taxon>Bacteria</taxon>
        <taxon>Bacillati</taxon>
        <taxon>Actinomycetota</taxon>
        <taxon>Actinomycetes</taxon>
        <taxon>Kitasatosporales</taxon>
        <taxon>Streptomycetaceae</taxon>
        <taxon>Streptomyces</taxon>
    </lineage>
</organism>
<name>A0A2V4P0W3_9ACTN</name>
<feature type="domain" description="NAD-dependent epimerase/dehydratase" evidence="4">
    <location>
        <begin position="4"/>
        <end position="162"/>
    </location>
</feature>
<dbReference type="OrthoDB" id="8770295at2"/>
<evidence type="ECO:0000259" key="4">
    <source>
        <dbReference type="Pfam" id="PF01370"/>
    </source>
</evidence>
<dbReference type="PANTHER" id="PTHR43103:SF5">
    <property type="entry name" value="4-EPIMERASE, PUTATIVE (AFU_ORTHOLOGUE AFUA_7G00360)-RELATED"/>
    <property type="match status" value="1"/>
</dbReference>
<dbReference type="InterPro" id="IPR001509">
    <property type="entry name" value="Epimerase_deHydtase"/>
</dbReference>
<evidence type="ECO:0000313" key="6">
    <source>
        <dbReference type="Proteomes" id="UP000248039"/>
    </source>
</evidence>
<proteinExistence type="inferred from homology"/>
<gene>
    <name evidence="5" type="ORF">C7C46_09325</name>
</gene>
<dbReference type="CDD" id="cd08946">
    <property type="entry name" value="SDR_e"/>
    <property type="match status" value="1"/>
</dbReference>
<dbReference type="Gene3D" id="3.40.50.720">
    <property type="entry name" value="NAD(P)-binding Rossmann-like Domain"/>
    <property type="match status" value="1"/>
</dbReference>
<comment type="similarity">
    <text evidence="1">Belongs to the NAD(P)-dependent epimerase/dehydratase family.</text>
</comment>
<evidence type="ECO:0000256" key="2">
    <source>
        <dbReference type="ARBA" id="ARBA00023002"/>
    </source>
</evidence>
<evidence type="ECO:0000256" key="3">
    <source>
        <dbReference type="ARBA" id="ARBA00023027"/>
    </source>
</evidence>
<accession>A0A2V4P0W3</accession>
<keyword evidence="2" id="KW-0560">Oxidoreductase</keyword>
<dbReference type="PANTHER" id="PTHR43103">
    <property type="entry name" value="NUCLEOSIDE-DIPHOSPHATE-SUGAR EPIMERASE"/>
    <property type="match status" value="1"/>
</dbReference>
<sequence length="260" mass="27993">MARVLITGAAGAVGGYLRAGLPGLGWQIRGFDRVPGEGLATEDWHVGDIRDAEALDAACDGVDAIIHLAGIPVEAPFADILSTNIDGTYQVFEAARRCGVRRVVYASSNHAVGFTPRTELAGVDTRQRPDTYYGLSKVFGEGIGSLYADKYGLEVVAVRIGSCFPVPRTVRMLESWLSPADAVDLFRACLTTPGLRYEVVYGISANSRAWWDLAPARKLGYDPQDDAEAFAADVLMACGPLDESDPEYRYLGGAFTTHEP</sequence>
<reference evidence="5 6" key="1">
    <citation type="submission" date="2018-03" db="EMBL/GenBank/DDBJ databases">
        <title>Bioinformatic expansion and discovery of thiopeptide antibiotics.</title>
        <authorList>
            <person name="Schwalen C.J."/>
            <person name="Hudson G.A."/>
            <person name="Mitchell D.A."/>
        </authorList>
    </citation>
    <scope>NUCLEOTIDE SEQUENCE [LARGE SCALE GENOMIC DNA]</scope>
    <source>
        <strain evidence="5 6">ATCC 21389</strain>
    </source>
</reference>
<protein>
    <submittedName>
        <fullName evidence="5">NAD-dependent dehydratase</fullName>
    </submittedName>
</protein>
<dbReference type="Pfam" id="PF01370">
    <property type="entry name" value="Epimerase"/>
    <property type="match status" value="1"/>
</dbReference>
<dbReference type="Proteomes" id="UP000248039">
    <property type="component" value="Unassembled WGS sequence"/>
</dbReference>
<comment type="caution">
    <text evidence="5">The sequence shown here is derived from an EMBL/GenBank/DDBJ whole genome shotgun (WGS) entry which is preliminary data.</text>
</comment>
<evidence type="ECO:0000256" key="1">
    <source>
        <dbReference type="ARBA" id="ARBA00007637"/>
    </source>
</evidence>
<dbReference type="SUPFAM" id="SSF51735">
    <property type="entry name" value="NAD(P)-binding Rossmann-fold domains"/>
    <property type="match status" value="1"/>
</dbReference>
<dbReference type="InterPro" id="IPR036291">
    <property type="entry name" value="NAD(P)-bd_dom_sf"/>
</dbReference>
<keyword evidence="3" id="KW-0520">NAD</keyword>
<dbReference type="AlphaFoldDB" id="A0A2V4P0W3"/>
<keyword evidence="6" id="KW-1185">Reference proteome</keyword>
<dbReference type="EMBL" id="PYBW01000029">
    <property type="protein sequence ID" value="PYC83195.1"/>
    <property type="molecule type" value="Genomic_DNA"/>
</dbReference>